<protein>
    <submittedName>
        <fullName evidence="1">Uncharacterized protein</fullName>
    </submittedName>
</protein>
<sequence length="192" mass="21507">MPQVHDDLEHTPPSTHCTLCRGTQILSGPYVARGCVHFVAVSHALAQSVTIVDDSGSPGSSTSTIELFPRNLIVVPSHMYLSPWTARYSLGRRHGILFQYNDNSALGNLILLEYDPKQELTSDYVPVVKVIPCGWVIPRSKEDISDKGAVPRPPKWHYESLFRNLLFDEGSGRVVVPFNQRFEVLDFALVYK</sequence>
<comment type="caution">
    <text evidence="1">The sequence shown here is derived from an EMBL/GenBank/DDBJ whole genome shotgun (WGS) entry which is preliminary data.</text>
</comment>
<reference evidence="1 2" key="1">
    <citation type="submission" date="2019-12" db="EMBL/GenBank/DDBJ databases">
        <authorList>
            <person name="Floudas D."/>
            <person name="Bentzer J."/>
            <person name="Ahren D."/>
            <person name="Johansson T."/>
            <person name="Persson P."/>
            <person name="Tunlid A."/>
        </authorList>
    </citation>
    <scope>NUCLEOTIDE SEQUENCE [LARGE SCALE GENOMIC DNA]</scope>
    <source>
        <strain evidence="1 2">CBS 102.39</strain>
    </source>
</reference>
<gene>
    <name evidence="1" type="ORF">D9613_000071</name>
</gene>
<accession>A0A8H4R0P2</accession>
<evidence type="ECO:0000313" key="1">
    <source>
        <dbReference type="EMBL" id="KAF4620244.1"/>
    </source>
</evidence>
<dbReference type="Proteomes" id="UP000521872">
    <property type="component" value="Unassembled WGS sequence"/>
</dbReference>
<organism evidence="1 2">
    <name type="scientific">Agrocybe pediades</name>
    <dbReference type="NCBI Taxonomy" id="84607"/>
    <lineage>
        <taxon>Eukaryota</taxon>
        <taxon>Fungi</taxon>
        <taxon>Dikarya</taxon>
        <taxon>Basidiomycota</taxon>
        <taxon>Agaricomycotina</taxon>
        <taxon>Agaricomycetes</taxon>
        <taxon>Agaricomycetidae</taxon>
        <taxon>Agaricales</taxon>
        <taxon>Agaricineae</taxon>
        <taxon>Strophariaceae</taxon>
        <taxon>Agrocybe</taxon>
    </lineage>
</organism>
<dbReference type="EMBL" id="JAACJL010000015">
    <property type="protein sequence ID" value="KAF4620244.1"/>
    <property type="molecule type" value="Genomic_DNA"/>
</dbReference>
<name>A0A8H4R0P2_9AGAR</name>
<evidence type="ECO:0000313" key="2">
    <source>
        <dbReference type="Proteomes" id="UP000521872"/>
    </source>
</evidence>
<proteinExistence type="predicted"/>
<keyword evidence="2" id="KW-1185">Reference proteome</keyword>
<dbReference type="AlphaFoldDB" id="A0A8H4R0P2"/>